<feature type="compositionally biased region" description="Polar residues" evidence="1">
    <location>
        <begin position="889"/>
        <end position="899"/>
    </location>
</feature>
<accession>A0A9W8A9W4</accession>
<feature type="region of interest" description="Disordered" evidence="1">
    <location>
        <begin position="1484"/>
        <end position="1513"/>
    </location>
</feature>
<feature type="compositionally biased region" description="Basic residues" evidence="1">
    <location>
        <begin position="704"/>
        <end position="713"/>
    </location>
</feature>
<feature type="compositionally biased region" description="Basic and acidic residues" evidence="1">
    <location>
        <begin position="200"/>
        <end position="211"/>
    </location>
</feature>
<feature type="region of interest" description="Disordered" evidence="1">
    <location>
        <begin position="2535"/>
        <end position="2556"/>
    </location>
</feature>
<dbReference type="OrthoDB" id="10691123at2759"/>
<sequence>MPHSIHTRTPPVIDTQPTPSVAHRLSRSFSRSAKSLLSKIPSRDEMAKKTNSSRNFAVDIGNRPSPICTDVSRTTNDPKSVNIYHQQNKQENKRRLDRRSSIGSSPSTGVLSPMSGTTLNSTSNNIFIAKRYSKSDHSASGQNLWEGQTSLHHDHKSNQATYTDLHGSKQNKTSLAQHLGSINDSGAGTKDASAMSDIERQTQAHKGRDIESDPSGECDAAQTDNGHSDRERGREKKTMCGSGQESVQDGNFHCNGQVGPEVTGIDTKKVDKPFVAASLGTQSHKTGITKFPSGPSHCHHNSQQLHLRPSDQLKRNSGDDFCSFSLPSHFSRLSLSQKALCEQLAHTLHPLNPSSYSQPNFDTTASAPNTENTASTARYYWLPPFPPSPDYMRPHSPVKVKRRGKLGRVFDRLSGGMVGGGRKKRSMSLMFPEEVDRMLENGGGPDPALNLHKLMMMQDPLWRFRYEVDPTERTPHPDFPSIKARHGQLTPPPQLHTNSESISVVDNDGSSIGFSKTAPASANHTPIEPVNNISVLMVNDIERSSSSRSKRRPRVGSLFGVIRESLATPKQAESDGNDKGPEIMKPHEQSLNKGPDENSPFSYSNKHSNDYAFGINSLGYLPDSINGSPYVGNNGSFLSSNIGDESVMKVTDASDIAGKGKVYRSSRLTNTSDITDSDYGNFVRRHTSGNLSGAFPGLDSLNPRAKRSFRKRSASLSHKSSQISEQGAAQFNYDIPPRNQIGTQGVSPSRNSLRTVGSESDNSAHNTLVSSSGGSNVDSRQHYISTLPPPPPIPEHLASINNDLANRNRPHDGRQDLEPAQAQPQTDHEYSRSDTPKSGLRGHRKSRSIVESFVQDVLNRQKMALEQDQNGSGIAELPATDHNPENEQQRNSGSSTNITDPIRFGPQRKKSLLEKLKKIGRSKSEPRFTSRMIPPGTASGLLSVIRSSNPSKVVSSISRHYINFQGRDSPPQAKNKKSTPSSGHDQIPSDVNPQSTKINSKSCPLSEVPAEILSGTDPELVPNESRPSMGDIRTQVSQILGEFPNIDESYPERNPRRHTVTGIPTPFADHQQHLDDHDFSNDIYSQVQRQQHPNQTTTSAENENTSTSVDHGDQYNQIVLDSVKSKNNNKQTNRGSIGQSDIVHRAQPEGKTMLQNDSPAMRDEQQHFSRTATFSNETFATSLRTMTTFKTALTHQGERHDLVNTRSRLSLNLKQGIEAERPNESVVENDLQSTPMVHQTTEFNNVRPIPPTMLDNNKPSGTLTDSSIRRLSRADSSGIFPADEEWEAEKAISITDKPFQRSSDKGKARDQAEPDTIQHTKNSTGAVGARSSSSSSSSNNSGSGEQLIIPPGADPRNIIYDSKSQFGQTSSSPLYSIQQVQTTTTALPGTPRYINQGGNSIGLPHDQTYMGRRTQRSQSDAIHNYRSQPMHDSLEAVIKEPRAQRQTVTLGGALIPTPFEASGNVTEAAESDNRNSSLFERLQLDTPTTPFSKSRPPWHLSEPDRNTNNTPMSDEAVFGGSRQFTSHMQNLQSARRNSETVIHSPRPIHNNTINNSPLLGQQAPKLYSVTNSDPSLTQGHLKYKITAKNMLVHEPIRTVEDLDRQIRMRRQPGSRATTRDLEQWKYRISLLNKTPTKNNISDAATTAYPLFRGPRHSYDHTEKHPINGIKNHPEQTSIPFSYTYQPSEDYPTLPGSLKNSTPTRPSAQESPKSPQHSIISRKDPNTTLANTRAVHKRRFTLSMLNPFTILQKSTSGLLKNSKKGHTNSSSTATPSNQIAPPTPPKDAKRNLEVGYRPEEGDMRLSVGYHDDSAKRSNRAVSEALSLSNSIVSQPLPKTQVLETLTGSFPNPPTGQPQASLVENLPLYPDNADIGEIIKALPLDVWKNECFIRIKRQLGNGEPISEQQVQDAIQEAMFVDDSLNEEQRSILYSLWIVLEKEPGYIPPLILDQYMNGNEEPLNEFFNALMKCEEPDEVFNGSLADTNELYLKLAGSAASIRAKASNEDKEVSKQPEEIDDGNQKEIYGKRTEANKEQTTEYQSPEKEDSLFDEPQQKEKEVHQEADQVVQHNPDSLGKETGNNQAVVYKYSDTGIHEGEGHDSETANTEPDRQKLNPETRYEKAQEESIKAMVLHSDYNPHNTKTEANENDGNQNSASVKEIPTLSPAIEGSNSQVKNGEETRSPSITASHTSPTSDSNPKTISSASLNQRYDEFVKHSGGMAEAYSINNESHGYDAGIAAPADALVQEGVDETQNMTMTQERLDDEESIPERDHVDYQTLRSLQSMSEASAKQEGHEAEPTLENDNISPDVAKDNDVYYVQEANTDIIDPPVVIRYSNTEESVNHYTKAFADSYVSSNALRTAQAPDTDHQRKDKPASVNREGRHKQRIVDPAGELEQVYADKRRNALKGKPIKKSHRDTQLAKILEARKQALKKPSDQNLGKKDGRQEQRRNINNSVEVSSSLAWSIQQRNRSQAHVDPQRRANIARLIVLEGLLQRHELDNRRIQAEFLPRSRVSVSRAEQQAALGIDSYVDSAASSNGESSQCNSEISGNTRSISATNGDDMLIAENQPYNSLSTIQSDPNIHSCMKNPIHILKRLLATKKGPAGIRQHRPGNDNEENVESAGEASTSVSSGHSEVELAPQTSLPPAPIVTTTPAPITRSEQHQRQDGGAQSQRLDRSRDADNNEMDLEPTVSSLELEIKLLTRQLDLKRTELMRKKRVESSQPENTVSTRPEAHPNQDSEALGNRNAIDDSARQETDQQGPNRYQQQIAHNSEFGEINPSTTELQESRYSMAIESSLSSLIHPSRKELKNHLYTGMTRIPSHRMNTTLSLLNAKYATGRTNA</sequence>
<feature type="compositionally biased region" description="Basic and acidic residues" evidence="1">
    <location>
        <begin position="88"/>
        <end position="100"/>
    </location>
</feature>
<comment type="caution">
    <text evidence="2">The sequence shown here is derived from an EMBL/GenBank/DDBJ whole genome shotgun (WGS) entry which is preliminary data.</text>
</comment>
<reference evidence="2" key="1">
    <citation type="submission" date="2022-07" db="EMBL/GenBank/DDBJ databases">
        <title>Phylogenomic reconstructions and comparative analyses of Kickxellomycotina fungi.</title>
        <authorList>
            <person name="Reynolds N.K."/>
            <person name="Stajich J.E."/>
            <person name="Barry K."/>
            <person name="Grigoriev I.V."/>
            <person name="Crous P."/>
            <person name="Smith M.E."/>
        </authorList>
    </citation>
    <scope>NUCLEOTIDE SEQUENCE</scope>
    <source>
        <strain evidence="2">NBRC 100468</strain>
    </source>
</reference>
<feature type="compositionally biased region" description="Polar residues" evidence="1">
    <location>
        <begin position="1697"/>
        <end position="1718"/>
    </location>
</feature>
<feature type="region of interest" description="Disordered" evidence="1">
    <location>
        <begin position="867"/>
        <end position="904"/>
    </location>
</feature>
<keyword evidence="3" id="KW-1185">Reference proteome</keyword>
<feature type="compositionally biased region" description="Basic and acidic residues" evidence="1">
    <location>
        <begin position="572"/>
        <end position="596"/>
    </location>
</feature>
<feature type="region of interest" description="Disordered" evidence="1">
    <location>
        <begin position="1087"/>
        <end position="1145"/>
    </location>
</feature>
<feature type="compositionally biased region" description="Polar residues" evidence="1">
    <location>
        <begin position="2182"/>
        <end position="2207"/>
    </location>
</feature>
<feature type="region of interest" description="Disordered" evidence="1">
    <location>
        <begin position="561"/>
        <end position="605"/>
    </location>
</feature>
<feature type="compositionally biased region" description="Polar residues" evidence="1">
    <location>
        <begin position="71"/>
        <end position="87"/>
    </location>
</feature>
<feature type="region of interest" description="Disordered" evidence="1">
    <location>
        <begin position="2284"/>
        <end position="2309"/>
    </location>
</feature>
<feature type="compositionally biased region" description="Basic and acidic residues" evidence="1">
    <location>
        <begin position="2432"/>
        <end position="2451"/>
    </location>
</feature>
<feature type="region of interest" description="Disordered" evidence="1">
    <location>
        <begin position="1756"/>
        <end position="1790"/>
    </location>
</feature>
<feature type="region of interest" description="Disordered" evidence="1">
    <location>
        <begin position="2605"/>
        <end position="2691"/>
    </location>
</feature>
<feature type="compositionally biased region" description="Polar residues" evidence="1">
    <location>
        <begin position="718"/>
        <end position="729"/>
    </location>
</feature>
<feature type="compositionally biased region" description="Polar residues" evidence="1">
    <location>
        <begin position="101"/>
        <end position="120"/>
    </location>
</feature>
<feature type="compositionally biased region" description="Basic and acidic residues" evidence="1">
    <location>
        <begin position="1656"/>
        <end position="1665"/>
    </location>
</feature>
<protein>
    <submittedName>
        <fullName evidence="2">Uncharacterized protein</fullName>
    </submittedName>
</protein>
<dbReference type="Proteomes" id="UP001150538">
    <property type="component" value="Unassembled WGS sequence"/>
</dbReference>
<feature type="region of interest" description="Disordered" evidence="1">
    <location>
        <begin position="694"/>
        <end position="847"/>
    </location>
</feature>
<feature type="compositionally biased region" description="Basic and acidic residues" evidence="1">
    <location>
        <begin position="826"/>
        <end position="835"/>
    </location>
</feature>
<feature type="region of interest" description="Disordered" evidence="1">
    <location>
        <begin position="2717"/>
        <end position="2746"/>
    </location>
</feature>
<feature type="compositionally biased region" description="Polar residues" evidence="1">
    <location>
        <begin position="2723"/>
        <end position="2732"/>
    </location>
</feature>
<dbReference type="EMBL" id="JANBPU010000013">
    <property type="protein sequence ID" value="KAJ1920481.1"/>
    <property type="molecule type" value="Genomic_DNA"/>
</dbReference>
<feature type="compositionally biased region" description="Basic and acidic residues" evidence="1">
    <location>
        <begin position="226"/>
        <end position="238"/>
    </location>
</feature>
<feature type="region of interest" description="Disordered" evidence="1">
    <location>
        <begin position="2361"/>
        <end position="2392"/>
    </location>
</feature>
<proteinExistence type="predicted"/>
<feature type="compositionally biased region" description="Polar residues" evidence="1">
    <location>
        <begin position="2626"/>
        <end position="2635"/>
    </location>
</feature>
<gene>
    <name evidence="2" type="ORF">H4219_001318</name>
</gene>
<feature type="compositionally biased region" description="Polar residues" evidence="1">
    <location>
        <begin position="740"/>
        <end position="784"/>
    </location>
</feature>
<evidence type="ECO:0000313" key="3">
    <source>
        <dbReference type="Proteomes" id="UP001150538"/>
    </source>
</evidence>
<organism evidence="2 3">
    <name type="scientific">Mycoemilia scoparia</name>
    <dbReference type="NCBI Taxonomy" id="417184"/>
    <lineage>
        <taxon>Eukaryota</taxon>
        <taxon>Fungi</taxon>
        <taxon>Fungi incertae sedis</taxon>
        <taxon>Zoopagomycota</taxon>
        <taxon>Kickxellomycotina</taxon>
        <taxon>Kickxellomycetes</taxon>
        <taxon>Kickxellales</taxon>
        <taxon>Kickxellaceae</taxon>
        <taxon>Mycoemilia</taxon>
    </lineage>
</organism>
<feature type="region of interest" description="Disordered" evidence="1">
    <location>
        <begin position="1245"/>
        <end position="1270"/>
    </location>
</feature>
<feature type="compositionally biased region" description="Basic and acidic residues" evidence="1">
    <location>
        <begin position="2002"/>
        <end position="2063"/>
    </location>
</feature>
<feature type="compositionally biased region" description="Low complexity" evidence="1">
    <location>
        <begin position="2651"/>
        <end position="2660"/>
    </location>
</feature>
<feature type="region of interest" description="Disordered" evidence="1">
    <location>
        <begin position="2000"/>
        <end position="2207"/>
    </location>
</feature>
<feature type="region of interest" description="Disordered" evidence="1">
    <location>
        <begin position="2432"/>
        <end position="2461"/>
    </location>
</feature>
<feature type="region of interest" description="Disordered" evidence="1">
    <location>
        <begin position="963"/>
        <end position="1004"/>
    </location>
</feature>
<feature type="region of interest" description="Disordered" evidence="1">
    <location>
        <begin position="1"/>
        <end position="31"/>
    </location>
</feature>
<feature type="compositionally biased region" description="Low complexity" evidence="1">
    <location>
        <begin position="1331"/>
        <end position="1344"/>
    </location>
</feature>
<feature type="compositionally biased region" description="Polar residues" evidence="1">
    <location>
        <begin position="1114"/>
        <end position="1139"/>
    </location>
</feature>
<feature type="compositionally biased region" description="Basic and acidic residues" evidence="1">
    <location>
        <begin position="2366"/>
        <end position="2375"/>
    </location>
</feature>
<evidence type="ECO:0000313" key="2">
    <source>
        <dbReference type="EMBL" id="KAJ1920481.1"/>
    </source>
</evidence>
<feature type="compositionally biased region" description="Polar residues" evidence="1">
    <location>
        <begin position="1766"/>
        <end position="1779"/>
    </location>
</feature>
<feature type="region of interest" description="Disordered" evidence="1">
    <location>
        <begin position="43"/>
        <end position="120"/>
    </location>
</feature>
<feature type="compositionally biased region" description="Low complexity" evidence="1">
    <location>
        <begin position="1096"/>
        <end position="1108"/>
    </location>
</feature>
<feature type="compositionally biased region" description="Polar residues" evidence="1">
    <location>
        <begin position="1254"/>
        <end position="1266"/>
    </location>
</feature>
<feature type="compositionally biased region" description="Polar residues" evidence="1">
    <location>
        <begin position="1674"/>
        <end position="1686"/>
    </location>
</feature>
<feature type="compositionally biased region" description="Polar residues" evidence="1">
    <location>
        <begin position="978"/>
        <end position="1003"/>
    </location>
</feature>
<feature type="region of interest" description="Disordered" evidence="1">
    <location>
        <begin position="200"/>
        <end position="255"/>
    </location>
</feature>
<feature type="region of interest" description="Disordered" evidence="1">
    <location>
        <begin position="1655"/>
        <end position="1730"/>
    </location>
</feature>
<feature type="compositionally biased region" description="Polar residues" evidence="1">
    <location>
        <begin position="2452"/>
        <end position="2461"/>
    </location>
</feature>
<feature type="compositionally biased region" description="Basic and acidic residues" evidence="1">
    <location>
        <begin position="2092"/>
        <end position="2127"/>
    </location>
</feature>
<evidence type="ECO:0000256" key="1">
    <source>
        <dbReference type="SAM" id="MobiDB-lite"/>
    </source>
</evidence>
<feature type="region of interest" description="Disordered" evidence="1">
    <location>
        <begin position="1289"/>
        <end position="1359"/>
    </location>
</feature>
<feature type="compositionally biased region" description="Basic and acidic residues" evidence="1">
    <location>
        <begin position="1298"/>
        <end position="1318"/>
    </location>
</feature>
<name>A0A9W8A9W4_9FUNG</name>